<name>A0A1V9ZA86_9STRA</name>
<dbReference type="Proteomes" id="UP000243217">
    <property type="component" value="Unassembled WGS sequence"/>
</dbReference>
<evidence type="ECO:0000313" key="2">
    <source>
        <dbReference type="EMBL" id="OQR94915.1"/>
    </source>
</evidence>
<keyword evidence="3" id="KW-1185">Reference proteome</keyword>
<feature type="transmembrane region" description="Helical" evidence="1">
    <location>
        <begin position="86"/>
        <end position="107"/>
    </location>
</feature>
<evidence type="ECO:0000256" key="1">
    <source>
        <dbReference type="SAM" id="Phobius"/>
    </source>
</evidence>
<organism evidence="2 3">
    <name type="scientific">Thraustotheca clavata</name>
    <dbReference type="NCBI Taxonomy" id="74557"/>
    <lineage>
        <taxon>Eukaryota</taxon>
        <taxon>Sar</taxon>
        <taxon>Stramenopiles</taxon>
        <taxon>Oomycota</taxon>
        <taxon>Saprolegniomycetes</taxon>
        <taxon>Saprolegniales</taxon>
        <taxon>Achlyaceae</taxon>
        <taxon>Thraustotheca</taxon>
    </lineage>
</organism>
<keyword evidence="1" id="KW-0472">Membrane</keyword>
<keyword evidence="1" id="KW-0812">Transmembrane</keyword>
<reference evidence="2 3" key="1">
    <citation type="journal article" date="2014" name="Genome Biol. Evol.">
        <title>The secreted proteins of Achlya hypogyna and Thraustotheca clavata identify the ancestral oomycete secretome and reveal gene acquisitions by horizontal gene transfer.</title>
        <authorList>
            <person name="Misner I."/>
            <person name="Blouin N."/>
            <person name="Leonard G."/>
            <person name="Richards T.A."/>
            <person name="Lane C.E."/>
        </authorList>
    </citation>
    <scope>NUCLEOTIDE SEQUENCE [LARGE SCALE GENOMIC DNA]</scope>
    <source>
        <strain evidence="2 3">ATCC 34112</strain>
    </source>
</reference>
<protein>
    <submittedName>
        <fullName evidence="2">Uncharacterized protein</fullName>
    </submittedName>
</protein>
<dbReference type="STRING" id="74557.A0A1V9ZA86"/>
<keyword evidence="1" id="KW-1133">Transmembrane helix</keyword>
<proteinExistence type="predicted"/>
<gene>
    <name evidence="2" type="ORF">THRCLA_22202</name>
</gene>
<comment type="caution">
    <text evidence="2">The sequence shown here is derived from an EMBL/GenBank/DDBJ whole genome shotgun (WGS) entry which is preliminary data.</text>
</comment>
<dbReference type="AlphaFoldDB" id="A0A1V9ZA86"/>
<accession>A0A1V9ZA86</accession>
<sequence length="114" mass="12390">MYGLVSTITELPGPFGTMLTNMMDAHLTVDTDSIQSDSKVARDGAWLSCVIAYCFTFVATFFVALLPQQKLDVAKLKRTGGSFPRLAAFIFYAFFVILATSITGLLASMSETTD</sequence>
<evidence type="ECO:0000313" key="3">
    <source>
        <dbReference type="Proteomes" id="UP000243217"/>
    </source>
</evidence>
<feature type="transmembrane region" description="Helical" evidence="1">
    <location>
        <begin position="45"/>
        <end position="66"/>
    </location>
</feature>
<dbReference type="EMBL" id="JNBS01002158">
    <property type="protein sequence ID" value="OQR94915.1"/>
    <property type="molecule type" value="Genomic_DNA"/>
</dbReference>